<keyword evidence="1" id="KW-1133">Transmembrane helix</keyword>
<keyword evidence="1" id="KW-0472">Membrane</keyword>
<protein>
    <recommendedName>
        <fullName evidence="2">DUF6533 domain-containing protein</fullName>
    </recommendedName>
</protein>
<dbReference type="AlphaFoldDB" id="A0A371DQG5"/>
<accession>A0A371DQG5</accession>
<feature type="transmembrane region" description="Helical" evidence="1">
    <location>
        <begin position="120"/>
        <end position="143"/>
    </location>
</feature>
<evidence type="ECO:0000259" key="2">
    <source>
        <dbReference type="Pfam" id="PF20151"/>
    </source>
</evidence>
<proteinExistence type="predicted"/>
<dbReference type="Proteomes" id="UP000256964">
    <property type="component" value="Unassembled WGS sequence"/>
</dbReference>
<feature type="transmembrane region" description="Helical" evidence="1">
    <location>
        <begin position="205"/>
        <end position="231"/>
    </location>
</feature>
<feature type="transmembrane region" description="Helical" evidence="1">
    <location>
        <begin position="20"/>
        <end position="38"/>
    </location>
</feature>
<feature type="transmembrane region" description="Helical" evidence="1">
    <location>
        <begin position="155"/>
        <end position="184"/>
    </location>
</feature>
<evidence type="ECO:0000313" key="3">
    <source>
        <dbReference type="EMBL" id="RDX54780.1"/>
    </source>
</evidence>
<evidence type="ECO:0000256" key="1">
    <source>
        <dbReference type="SAM" id="Phobius"/>
    </source>
</evidence>
<dbReference type="Pfam" id="PF20151">
    <property type="entry name" value="DUF6533"/>
    <property type="match status" value="1"/>
</dbReference>
<gene>
    <name evidence="3" type="ORF">OH76DRAFT_1398185</name>
</gene>
<sequence>MASQYDPALVSAYNDFQTSNYVAFATTAWIFYESLITFDSETRLFWTKRLTGASVMFFVARYTTLAYAFVNLVGTLYTTISDERCNELAKATYALGCIRYIPFATFAGMRTLALTRSWTLATIVFVFSLAPAAVNFTQLGLGVTGMVVPIFGCSVLFTITLSGAVICTAVSRTGAIIGDFLLVAITWRRLAKGPIRNELAKHRGLLVAVVIWNGILYFSVLFVLNVLHLGITLSSLIGNPAGGISFVTNFTDPFTSILICRFLIDLQQASIQDMHLGSRVPLGSQTTATNMTSLDFTRAMGAMGSVVLPDEAADEIDDVNTSLAETKCDTIAEEHELTNRAPLALGTPE</sequence>
<dbReference type="InterPro" id="IPR045340">
    <property type="entry name" value="DUF6533"/>
</dbReference>
<feature type="transmembrane region" description="Helical" evidence="1">
    <location>
        <begin position="243"/>
        <end position="264"/>
    </location>
</feature>
<reference evidence="3 4" key="1">
    <citation type="journal article" date="2018" name="Biotechnol. Biofuels">
        <title>Integrative visual omics of the white-rot fungus Polyporus brumalis exposes the biotechnological potential of its oxidative enzymes for delignifying raw plant biomass.</title>
        <authorList>
            <person name="Miyauchi S."/>
            <person name="Rancon A."/>
            <person name="Drula E."/>
            <person name="Hage H."/>
            <person name="Chaduli D."/>
            <person name="Favel A."/>
            <person name="Grisel S."/>
            <person name="Henrissat B."/>
            <person name="Herpoel-Gimbert I."/>
            <person name="Ruiz-Duenas F.J."/>
            <person name="Chevret D."/>
            <person name="Hainaut M."/>
            <person name="Lin J."/>
            <person name="Wang M."/>
            <person name="Pangilinan J."/>
            <person name="Lipzen A."/>
            <person name="Lesage-Meessen L."/>
            <person name="Navarro D."/>
            <person name="Riley R."/>
            <person name="Grigoriev I.V."/>
            <person name="Zhou S."/>
            <person name="Raouche S."/>
            <person name="Rosso M.N."/>
        </authorList>
    </citation>
    <scope>NUCLEOTIDE SEQUENCE [LARGE SCALE GENOMIC DNA]</scope>
    <source>
        <strain evidence="3 4">BRFM 1820</strain>
    </source>
</reference>
<dbReference type="EMBL" id="KZ857384">
    <property type="protein sequence ID" value="RDX54780.1"/>
    <property type="molecule type" value="Genomic_DNA"/>
</dbReference>
<keyword evidence="1" id="KW-0812">Transmembrane</keyword>
<organism evidence="3 4">
    <name type="scientific">Lentinus brumalis</name>
    <dbReference type="NCBI Taxonomy" id="2498619"/>
    <lineage>
        <taxon>Eukaryota</taxon>
        <taxon>Fungi</taxon>
        <taxon>Dikarya</taxon>
        <taxon>Basidiomycota</taxon>
        <taxon>Agaricomycotina</taxon>
        <taxon>Agaricomycetes</taxon>
        <taxon>Polyporales</taxon>
        <taxon>Polyporaceae</taxon>
        <taxon>Lentinus</taxon>
    </lineage>
</organism>
<name>A0A371DQG5_9APHY</name>
<feature type="domain" description="DUF6533" evidence="2">
    <location>
        <begin position="21"/>
        <end position="66"/>
    </location>
</feature>
<evidence type="ECO:0000313" key="4">
    <source>
        <dbReference type="Proteomes" id="UP000256964"/>
    </source>
</evidence>
<dbReference type="OrthoDB" id="2740975at2759"/>
<feature type="transmembrane region" description="Helical" evidence="1">
    <location>
        <begin position="50"/>
        <end position="70"/>
    </location>
</feature>
<keyword evidence="4" id="KW-1185">Reference proteome</keyword>